<dbReference type="InterPro" id="IPR036691">
    <property type="entry name" value="Endo/exonu/phosph_ase_sf"/>
</dbReference>
<feature type="compositionally biased region" description="Basic and acidic residues" evidence="1">
    <location>
        <begin position="239"/>
        <end position="248"/>
    </location>
</feature>
<dbReference type="GO" id="GO:0000175">
    <property type="term" value="F:3'-5'-RNA exonuclease activity"/>
    <property type="evidence" value="ECO:0007669"/>
    <property type="project" value="TreeGrafter"/>
</dbReference>
<evidence type="ECO:0000259" key="2">
    <source>
        <dbReference type="Pfam" id="PF03372"/>
    </source>
</evidence>
<gene>
    <name evidence="3" type="ORF">KVV02_008153</name>
</gene>
<accession>A0A9P8CUW6</accession>
<proteinExistence type="predicted"/>
<sequence>MEWRGMEQERRDCVFPNELGFTADRCRPLLRVPSRPQSTPHCTSTMRTRLLDKIAAYNPDVVCVQELDKSDDYDGDFCTRMIALGYDGHIFKTRNNAVEHGFAILYKNNRATFVSDCPIPFPQGIVEGVDHPGIMLVFDAEVATARLVSEYGPGMALLSAAKALIEKNRSMAFIFTGDFNAHLGDFLIEYILSGSADLAQMPLESRKRLFKASDSLLRGFKIQTQALRDVLSPPTSVSKAEKSEEQKAKTKKQSQVKELSVAEKQRTMIKSHKDLMDMAVSHPMHTASVYSLATNIDLSSTARPLGAIDWKSWHASSSLRGRHY</sequence>
<dbReference type="InterPro" id="IPR005135">
    <property type="entry name" value="Endo/exonuclease/phosphatase"/>
</dbReference>
<evidence type="ECO:0000313" key="4">
    <source>
        <dbReference type="Proteomes" id="UP000717515"/>
    </source>
</evidence>
<dbReference type="AlphaFoldDB" id="A0A9P8CUW6"/>
<dbReference type="Proteomes" id="UP000717515">
    <property type="component" value="Unassembled WGS sequence"/>
</dbReference>
<evidence type="ECO:0000256" key="1">
    <source>
        <dbReference type="SAM" id="MobiDB-lite"/>
    </source>
</evidence>
<dbReference type="Pfam" id="PF03372">
    <property type="entry name" value="Exo_endo_phos"/>
    <property type="match status" value="1"/>
</dbReference>
<reference evidence="3" key="1">
    <citation type="submission" date="2021-07" db="EMBL/GenBank/DDBJ databases">
        <title>Draft genome of Mortierella alpina, strain LL118, isolated from an aspen leaf litter sample.</title>
        <authorList>
            <person name="Yang S."/>
            <person name="Vinatzer B.A."/>
        </authorList>
    </citation>
    <scope>NUCLEOTIDE SEQUENCE</scope>
    <source>
        <strain evidence="3">LL118</strain>
    </source>
</reference>
<dbReference type="SUPFAM" id="SSF56219">
    <property type="entry name" value="DNase I-like"/>
    <property type="match status" value="1"/>
</dbReference>
<dbReference type="PANTHER" id="PTHR12121:SF36">
    <property type="entry name" value="ENDONUCLEASE_EXONUCLEASE_PHOSPHATASE DOMAIN-CONTAINING PROTEIN"/>
    <property type="match status" value="1"/>
</dbReference>
<evidence type="ECO:0000313" key="3">
    <source>
        <dbReference type="EMBL" id="KAG9321233.1"/>
    </source>
</evidence>
<dbReference type="PANTHER" id="PTHR12121">
    <property type="entry name" value="CARBON CATABOLITE REPRESSOR PROTEIN 4"/>
    <property type="match status" value="1"/>
</dbReference>
<dbReference type="Gene3D" id="3.60.10.10">
    <property type="entry name" value="Endonuclease/exonuclease/phosphatase"/>
    <property type="match status" value="1"/>
</dbReference>
<dbReference type="EMBL" id="JAIFTL010000219">
    <property type="protein sequence ID" value="KAG9321233.1"/>
    <property type="molecule type" value="Genomic_DNA"/>
</dbReference>
<comment type="caution">
    <text evidence="3">The sequence shown here is derived from an EMBL/GenBank/DDBJ whole genome shotgun (WGS) entry which is preliminary data.</text>
</comment>
<organism evidence="3 4">
    <name type="scientific">Mortierella alpina</name>
    <name type="common">Oleaginous fungus</name>
    <name type="synonym">Mortierella renispora</name>
    <dbReference type="NCBI Taxonomy" id="64518"/>
    <lineage>
        <taxon>Eukaryota</taxon>
        <taxon>Fungi</taxon>
        <taxon>Fungi incertae sedis</taxon>
        <taxon>Mucoromycota</taxon>
        <taxon>Mortierellomycotina</taxon>
        <taxon>Mortierellomycetes</taxon>
        <taxon>Mortierellales</taxon>
        <taxon>Mortierellaceae</taxon>
        <taxon>Mortierella</taxon>
    </lineage>
</organism>
<name>A0A9P8CUW6_MORAP</name>
<feature type="region of interest" description="Disordered" evidence="1">
    <location>
        <begin position="233"/>
        <end position="262"/>
    </location>
</feature>
<feature type="domain" description="Endonuclease/exonuclease/phosphatase" evidence="2">
    <location>
        <begin position="47"/>
        <end position="198"/>
    </location>
</feature>
<dbReference type="InterPro" id="IPR050410">
    <property type="entry name" value="CCR4/nocturin_mRNA_transcr"/>
</dbReference>
<protein>
    <recommendedName>
        <fullName evidence="2">Endonuclease/exonuclease/phosphatase domain-containing protein</fullName>
    </recommendedName>
</protein>